<feature type="compositionally biased region" description="Polar residues" evidence="1">
    <location>
        <begin position="1"/>
        <end position="12"/>
    </location>
</feature>
<accession>A0A1R1Y4Q4</accession>
<proteinExistence type="predicted"/>
<protein>
    <submittedName>
        <fullName evidence="2">Uncharacterized protein</fullName>
    </submittedName>
</protein>
<comment type="caution">
    <text evidence="2">The sequence shown here is derived from an EMBL/GenBank/DDBJ whole genome shotgun (WGS) entry which is preliminary data.</text>
</comment>
<keyword evidence="3" id="KW-1185">Reference proteome</keyword>
<feature type="compositionally biased region" description="Low complexity" evidence="1">
    <location>
        <begin position="20"/>
        <end position="30"/>
    </location>
</feature>
<name>A0A1R1Y4Q4_9FUNG</name>
<evidence type="ECO:0000256" key="1">
    <source>
        <dbReference type="SAM" id="MobiDB-lite"/>
    </source>
</evidence>
<organism evidence="2 3">
    <name type="scientific">Smittium culicis</name>
    <dbReference type="NCBI Taxonomy" id="133412"/>
    <lineage>
        <taxon>Eukaryota</taxon>
        <taxon>Fungi</taxon>
        <taxon>Fungi incertae sedis</taxon>
        <taxon>Zoopagomycota</taxon>
        <taxon>Kickxellomycotina</taxon>
        <taxon>Harpellomycetes</taxon>
        <taxon>Harpellales</taxon>
        <taxon>Legeriomycetaceae</taxon>
        <taxon>Smittium</taxon>
    </lineage>
</organism>
<dbReference type="EMBL" id="LSSM01002374">
    <property type="protein sequence ID" value="OMJ21961.1"/>
    <property type="molecule type" value="Genomic_DNA"/>
</dbReference>
<dbReference type="AlphaFoldDB" id="A0A1R1Y4Q4"/>
<feature type="region of interest" description="Disordered" evidence="1">
    <location>
        <begin position="1"/>
        <end position="64"/>
    </location>
</feature>
<dbReference type="Proteomes" id="UP000187429">
    <property type="component" value="Unassembled WGS sequence"/>
</dbReference>
<evidence type="ECO:0000313" key="3">
    <source>
        <dbReference type="Proteomes" id="UP000187429"/>
    </source>
</evidence>
<feature type="compositionally biased region" description="Polar residues" evidence="1">
    <location>
        <begin position="50"/>
        <end position="64"/>
    </location>
</feature>
<reference evidence="3" key="1">
    <citation type="submission" date="2017-01" db="EMBL/GenBank/DDBJ databases">
        <authorList>
            <person name="Wang Y."/>
            <person name="White M."/>
            <person name="Kvist S."/>
            <person name="Moncalvo J.-M."/>
        </authorList>
    </citation>
    <scope>NUCLEOTIDE SEQUENCE [LARGE SCALE GENOMIC DNA]</scope>
    <source>
        <strain evidence="3">ID-206-W2</strain>
    </source>
</reference>
<evidence type="ECO:0000313" key="2">
    <source>
        <dbReference type="EMBL" id="OMJ21961.1"/>
    </source>
</evidence>
<gene>
    <name evidence="2" type="ORF">AYI69_g5597</name>
</gene>
<sequence>MDIMPRNNSGANRTIRSRTTETSSSTPATSFDSNSGSANTTRARRPTTRQNNGVYGYQRSSPARNSTVSLSFFLREIDPISDKLAHYSAASIDPPVIEIADNDYSDQIIGPPPYSYSSSYKFSSNSCR</sequence>